<dbReference type="GO" id="GO:0000307">
    <property type="term" value="C:cyclin-dependent protein kinase holoenzyme complex"/>
    <property type="evidence" value="ECO:0007669"/>
    <property type="project" value="TreeGrafter"/>
</dbReference>
<dbReference type="Gene3D" id="1.10.472.10">
    <property type="entry name" value="Cyclin-like"/>
    <property type="match status" value="1"/>
</dbReference>
<reference evidence="1 2" key="1">
    <citation type="journal article" date="2013" name="BMC Genomics">
        <title>Genome sequence and analysis of methylotrophic yeast Hansenula polymorpha DL1.</title>
        <authorList>
            <person name="Ravin N.V."/>
            <person name="Eldarov M.A."/>
            <person name="Kadnikov V.V."/>
            <person name="Beletsky A.V."/>
            <person name="Schneider J."/>
            <person name="Mardanova E.S."/>
            <person name="Smekalova E.M."/>
            <person name="Zvereva M.I."/>
            <person name="Dontsova O.A."/>
            <person name="Mardanov A.V."/>
            <person name="Skryabin K.G."/>
        </authorList>
    </citation>
    <scope>NUCLEOTIDE SEQUENCE [LARGE SCALE GENOMIC DNA]</scope>
    <source>
        <strain evidence="2">ATCC 26012 / BCRC 20466 / JCM 22074 / NRRL Y-7560 / DL-1</strain>
    </source>
</reference>
<dbReference type="EMBL" id="AEOI02000009">
    <property type="protein sequence ID" value="ESW97812.1"/>
    <property type="molecule type" value="Genomic_DNA"/>
</dbReference>
<dbReference type="GO" id="GO:0016538">
    <property type="term" value="F:cyclin-dependent protein serine/threonine kinase regulator activity"/>
    <property type="evidence" value="ECO:0007669"/>
    <property type="project" value="TreeGrafter"/>
</dbReference>
<dbReference type="KEGG" id="opa:HPODL_01893"/>
<protein>
    <submittedName>
        <fullName evidence="1">PHO85 cyclin CLG1</fullName>
    </submittedName>
</protein>
<evidence type="ECO:0000313" key="1">
    <source>
        <dbReference type="EMBL" id="ESW97812.1"/>
    </source>
</evidence>
<accession>W1QDN0</accession>
<proteinExistence type="predicted"/>
<dbReference type="Proteomes" id="UP000008673">
    <property type="component" value="Unassembled WGS sequence"/>
</dbReference>
<dbReference type="InterPro" id="IPR013922">
    <property type="entry name" value="Cyclin_PHO80-like"/>
</dbReference>
<dbReference type="OMA" id="CECCKLT"/>
<comment type="caution">
    <text evidence="1">The sequence shown here is derived from an EMBL/GenBank/DDBJ whole genome shotgun (WGS) entry which is preliminary data.</text>
</comment>
<dbReference type="eggNOG" id="ENOG502RYK1">
    <property type="taxonomic scope" value="Eukaryota"/>
</dbReference>
<dbReference type="GeneID" id="25771348"/>
<dbReference type="RefSeq" id="XP_013933897.1">
    <property type="nucleotide sequence ID" value="XM_014078422.1"/>
</dbReference>
<dbReference type="GO" id="GO:0019901">
    <property type="term" value="F:protein kinase binding"/>
    <property type="evidence" value="ECO:0007669"/>
    <property type="project" value="InterPro"/>
</dbReference>
<dbReference type="Pfam" id="PF08613">
    <property type="entry name" value="Cyclin"/>
    <property type="match status" value="1"/>
</dbReference>
<gene>
    <name evidence="1" type="ORF">HPODL_01893</name>
</gene>
<name>W1QDN0_OGAPD</name>
<dbReference type="PANTHER" id="PTHR15615:SF27">
    <property type="entry name" value="PHO85 CYCLIN CLG1"/>
    <property type="match status" value="1"/>
</dbReference>
<organism evidence="1 2">
    <name type="scientific">Ogataea parapolymorpha (strain ATCC 26012 / BCRC 20466 / JCM 22074 / NRRL Y-7560 / DL-1)</name>
    <name type="common">Yeast</name>
    <name type="synonym">Hansenula polymorpha</name>
    <dbReference type="NCBI Taxonomy" id="871575"/>
    <lineage>
        <taxon>Eukaryota</taxon>
        <taxon>Fungi</taxon>
        <taxon>Dikarya</taxon>
        <taxon>Ascomycota</taxon>
        <taxon>Saccharomycotina</taxon>
        <taxon>Pichiomycetes</taxon>
        <taxon>Pichiales</taxon>
        <taxon>Pichiaceae</taxon>
        <taxon>Ogataea</taxon>
    </lineage>
</organism>
<dbReference type="GO" id="GO:0005634">
    <property type="term" value="C:nucleus"/>
    <property type="evidence" value="ECO:0007669"/>
    <property type="project" value="TreeGrafter"/>
</dbReference>
<keyword evidence="2" id="KW-1185">Reference proteome</keyword>
<dbReference type="HOGENOM" id="CLU_636251_0_0_1"/>
<dbReference type="AlphaFoldDB" id="W1QDN0"/>
<dbReference type="PANTHER" id="PTHR15615">
    <property type="match status" value="1"/>
</dbReference>
<dbReference type="OrthoDB" id="244495at2759"/>
<evidence type="ECO:0000313" key="2">
    <source>
        <dbReference type="Proteomes" id="UP000008673"/>
    </source>
</evidence>
<dbReference type="CDD" id="cd20557">
    <property type="entry name" value="CYCLIN_ScPCL1-like"/>
    <property type="match status" value="1"/>
</dbReference>
<sequence>MFASGKNYLQQSYTGVLPQYHQRHASFQPQGQQYLVNTSVPQQQYRHQHSLSYSGGYSMAGYYAPPTDFFQQQQYQMPPPVQDQSASNATGGVSSVLDYELDQMVKFVCWLSYGLMKRTDNPTPLFHNNVKSVLSATRLPKSTIVLALLYLSEKMEGREDPITMDSEVFENLTISLVLANKFNDDNTFRNKSWSDATGLSLECINKLERDWLSSIKWRLHYEDGFSCIEECWKTWCNKFQVTPVQSPYSDPFMSPSVMDAPSSYHVGTPYEYKSPSSSLFSSNSQFSPMSTPLNSSPYYNDYQPPVQQQQVFENPYQLQYNNSLFSAPIPAAGDYFSLQPQPTSRAAYKQPGMSMAATQRYYPLSYHQQQMVPPLMSTGVCYSGSTAASGFYPSQHMPPRQQQTQHQEIYNYCAATAC</sequence>